<dbReference type="Gene3D" id="3.10.20.30">
    <property type="match status" value="1"/>
</dbReference>
<comment type="subcellular location">
    <subcellularLocation>
        <location evidence="5">Cytoplasm</location>
    </subcellularLocation>
</comment>
<evidence type="ECO:0000313" key="7">
    <source>
        <dbReference type="Proteomes" id="UP000324767"/>
    </source>
</evidence>
<dbReference type="GO" id="GO:1990140">
    <property type="term" value="C:molybdopterin synthase complex"/>
    <property type="evidence" value="ECO:0007669"/>
    <property type="project" value="UniProtKB-UniRule"/>
</dbReference>
<dbReference type="AlphaFoldDB" id="A0A5M8Q1M6"/>
<comment type="subunit">
    <text evidence="5">Heterotetramer; composed of 2 small (MOCS2A) and 2 large (MOCS2B) subunits.</text>
</comment>
<dbReference type="GO" id="GO:0000166">
    <property type="term" value="F:nucleotide binding"/>
    <property type="evidence" value="ECO:0007669"/>
    <property type="project" value="UniProtKB-KW"/>
</dbReference>
<feature type="modified residue" description="1-thioglycine; alternate" evidence="5">
    <location>
        <position position="93"/>
    </location>
</feature>
<dbReference type="CDD" id="cd00754">
    <property type="entry name" value="Ubl_MoaD"/>
    <property type="match status" value="1"/>
</dbReference>
<comment type="function">
    <text evidence="5">Acts as a sulfur carrier required for molybdopterin biosynthesis. Component of the molybdopterin synthase complex that catalyzes the conversion of precursor Z into molybdopterin by mediating the incorporation of 2 sulfur atoms into precursor Z to generate a dithiolene group. In the complex, serves as sulfur donor by being thiocarboxylated (-COSH) at its C-terminus by UBA4. After interaction with MOCS2B, the sulfur is then transferred to precursor Z to form molybdopterin.</text>
</comment>
<dbReference type="InterPro" id="IPR028887">
    <property type="entry name" value="MOCS2A_euk"/>
</dbReference>
<dbReference type="InterPro" id="IPR044672">
    <property type="entry name" value="MOCS2A"/>
</dbReference>
<dbReference type="InterPro" id="IPR012675">
    <property type="entry name" value="Beta-grasp_dom_sf"/>
</dbReference>
<dbReference type="Pfam" id="PF02597">
    <property type="entry name" value="ThiS"/>
    <property type="match status" value="1"/>
</dbReference>
<evidence type="ECO:0000256" key="3">
    <source>
        <dbReference type="ARBA" id="ARBA00022741"/>
    </source>
</evidence>
<dbReference type="GO" id="GO:0030366">
    <property type="term" value="F:molybdopterin synthase activity"/>
    <property type="evidence" value="ECO:0007669"/>
    <property type="project" value="UniProtKB-UniRule"/>
</dbReference>
<name>A0A5M8Q1M6_9LECA</name>
<accession>A0A5M8Q1M6</accession>
<keyword evidence="4 5" id="KW-0501">Molybdenum cofactor biosynthesis</keyword>
<evidence type="ECO:0000256" key="4">
    <source>
        <dbReference type="ARBA" id="ARBA00023150"/>
    </source>
</evidence>
<evidence type="ECO:0000256" key="5">
    <source>
        <dbReference type="HAMAP-Rule" id="MF_03051"/>
    </source>
</evidence>
<keyword evidence="3 5" id="KW-0547">Nucleotide-binding</keyword>
<reference evidence="6 7" key="1">
    <citation type="submission" date="2019-09" db="EMBL/GenBank/DDBJ databases">
        <title>The hologenome of the rock-dwelling lichen Lasallia pustulata.</title>
        <authorList>
            <person name="Greshake Tzovaras B."/>
            <person name="Segers F."/>
            <person name="Bicker A."/>
            <person name="Dal Grande F."/>
            <person name="Otte J."/>
            <person name="Hankeln T."/>
            <person name="Schmitt I."/>
            <person name="Ebersberger I."/>
        </authorList>
    </citation>
    <scope>NUCLEOTIDE SEQUENCE [LARGE SCALE GENOMIC DNA]</scope>
    <source>
        <strain evidence="6">A1-1</strain>
    </source>
</reference>
<evidence type="ECO:0000256" key="1">
    <source>
        <dbReference type="ARBA" id="ARBA00022490"/>
    </source>
</evidence>
<dbReference type="SUPFAM" id="SSF54285">
    <property type="entry name" value="MoaD/ThiS"/>
    <property type="match status" value="1"/>
</dbReference>
<comment type="caution">
    <text evidence="6">The sequence shown here is derived from an EMBL/GenBank/DDBJ whole genome shotgun (WGS) entry which is preliminary data.</text>
</comment>
<protein>
    <recommendedName>
        <fullName evidence="5">Molybdopterin synthase sulfur carrier subunit</fullName>
    </recommendedName>
    <alternativeName>
        <fullName evidence="5">Common component for nitrate reductase and xanthine dehydrogenase protein G</fullName>
    </alternativeName>
    <alternativeName>
        <fullName evidence="5">Molybdenum cofactor synthesis protein 2 small subunit</fullName>
    </alternativeName>
    <alternativeName>
        <fullName evidence="5">Molybdenum cofactor synthesis protein 2A</fullName>
    </alternativeName>
    <alternativeName>
        <fullName evidence="5">Sulfur carrier protein MOCS2A</fullName>
        <shortName evidence="5">MOCS2A</shortName>
    </alternativeName>
</protein>
<evidence type="ECO:0000313" key="6">
    <source>
        <dbReference type="EMBL" id="KAA6416066.1"/>
    </source>
</evidence>
<dbReference type="HAMAP" id="MF_03051">
    <property type="entry name" value="MOCS2A"/>
    <property type="match status" value="1"/>
</dbReference>
<dbReference type="PANTHER" id="PTHR33359">
    <property type="entry name" value="MOLYBDOPTERIN SYNTHASE SULFUR CARRIER SUBUNIT"/>
    <property type="match status" value="1"/>
</dbReference>
<dbReference type="OrthoDB" id="5595860at2759"/>
<sequence length="215" mass="23480">MSNKPPAGSFTLLYFAAAATYTGKATEPLPASLPISKLFDTLESQYPGIKQKVLASCAVTVNLDYVDVEEDGRASDLVIRDGDEVAIIPPSKGKNRIGFESQFGIAGVSSRVFLSRRGNTGLERTFTGKFRQAVVLHYSDDHSYYGNASSASCNPRSGHFTGHSLPRHDFPEGLGSIRSGYFWHPTPIPPFGTREMRTTVEGTDSDHNKEVKHII</sequence>
<dbReference type="InterPro" id="IPR016155">
    <property type="entry name" value="Mopterin_synth/thiamin_S_b"/>
</dbReference>
<gene>
    <name evidence="5" type="primary">cnxG</name>
    <name evidence="6" type="ORF">FRX48_00785</name>
</gene>
<dbReference type="EMBL" id="VXIT01000001">
    <property type="protein sequence ID" value="KAA6416066.1"/>
    <property type="molecule type" value="Genomic_DNA"/>
</dbReference>
<feature type="modified residue" description="Glycyl adenylate; alternate" evidence="5">
    <location>
        <position position="93"/>
    </location>
</feature>
<dbReference type="InterPro" id="IPR003749">
    <property type="entry name" value="ThiS/MoaD-like"/>
</dbReference>
<dbReference type="UniPathway" id="UPA00344"/>
<comment type="similarity">
    <text evidence="5">Belongs to the MoaD family. MOCS2A subfamily.</text>
</comment>
<comment type="pathway">
    <text evidence="5">Cofactor biosynthesis; molybdopterin biosynthesis.</text>
</comment>
<proteinExistence type="inferred from homology"/>
<evidence type="ECO:0000256" key="2">
    <source>
        <dbReference type="ARBA" id="ARBA00022553"/>
    </source>
</evidence>
<dbReference type="GO" id="GO:0006777">
    <property type="term" value="P:Mo-molybdopterin cofactor biosynthetic process"/>
    <property type="evidence" value="ECO:0007669"/>
    <property type="project" value="UniProtKB-UniRule"/>
</dbReference>
<dbReference type="PANTHER" id="PTHR33359:SF1">
    <property type="entry name" value="MOLYBDOPTERIN SYNTHASE SULFUR CARRIER SUBUNIT"/>
    <property type="match status" value="1"/>
</dbReference>
<organism evidence="6 7">
    <name type="scientific">Lasallia pustulata</name>
    <dbReference type="NCBI Taxonomy" id="136370"/>
    <lineage>
        <taxon>Eukaryota</taxon>
        <taxon>Fungi</taxon>
        <taxon>Dikarya</taxon>
        <taxon>Ascomycota</taxon>
        <taxon>Pezizomycotina</taxon>
        <taxon>Lecanoromycetes</taxon>
        <taxon>OSLEUM clade</taxon>
        <taxon>Umbilicariomycetidae</taxon>
        <taxon>Umbilicariales</taxon>
        <taxon>Umbilicariaceae</taxon>
        <taxon>Lasallia</taxon>
    </lineage>
</organism>
<keyword evidence="1 5" id="KW-0963">Cytoplasm</keyword>
<keyword evidence="2 5" id="KW-0597">Phosphoprotein</keyword>
<comment type="PTM">
    <text evidence="5">C-terminal thiocarboxylation occurs in 2 steps, it is first acyl-adenylated (-COAMP) via the hesA/moeB/thiF part of UBA4, then thiocarboxylated (-COSH) via the rhodanese domain of UBA4.</text>
</comment>
<dbReference type="GO" id="GO:1990133">
    <property type="term" value="C:molybdopterin adenylyltransferase complex"/>
    <property type="evidence" value="ECO:0007669"/>
    <property type="project" value="TreeGrafter"/>
</dbReference>
<dbReference type="Proteomes" id="UP000324767">
    <property type="component" value="Unassembled WGS sequence"/>
</dbReference>